<keyword evidence="9" id="KW-0057">Aromatic amino acid biosynthesis</keyword>
<evidence type="ECO:0000256" key="1">
    <source>
        <dbReference type="ARBA" id="ARBA00001911"/>
    </source>
</evidence>
<accession>A0A975BM18</accession>
<comment type="cofactor">
    <cofactor evidence="9">
        <name>Co(2+)</name>
        <dbReference type="ChEBI" id="CHEBI:48828"/>
    </cofactor>
    <cofactor evidence="9">
        <name>Zn(2+)</name>
        <dbReference type="ChEBI" id="CHEBI:29105"/>
    </cofactor>
    <text evidence="9">Binds 1 divalent metal cation per subunit. Can use either Co(2+) or Zn(2+).</text>
</comment>
<feature type="domain" description="3-dehydroquinate synthase N-terminal" evidence="11">
    <location>
        <begin position="55"/>
        <end position="165"/>
    </location>
</feature>
<reference evidence="13" key="1">
    <citation type="journal article" date="2021" name="Microb. Physiol.">
        <title>Proteogenomic Insights into the Physiology of Marine, Sulfate-Reducing, Filamentous Desulfonema limicola and Desulfonema magnum.</title>
        <authorList>
            <person name="Schnaars V."/>
            <person name="Wohlbrand L."/>
            <person name="Scheve S."/>
            <person name="Hinrichs C."/>
            <person name="Reinhardt R."/>
            <person name="Rabus R."/>
        </authorList>
    </citation>
    <scope>NUCLEOTIDE SEQUENCE</scope>
    <source>
        <strain evidence="13">4be13</strain>
    </source>
</reference>
<dbReference type="RefSeq" id="WP_207682935.1">
    <property type="nucleotide sequence ID" value="NZ_CP061800.1"/>
</dbReference>
<dbReference type="InterPro" id="IPR016037">
    <property type="entry name" value="DHQ_synth_AroB"/>
</dbReference>
<keyword evidence="9" id="KW-0028">Amino-acid biosynthesis</keyword>
<evidence type="ECO:0000259" key="11">
    <source>
        <dbReference type="Pfam" id="PF01761"/>
    </source>
</evidence>
<evidence type="ECO:0000256" key="6">
    <source>
        <dbReference type="ARBA" id="ARBA00023027"/>
    </source>
</evidence>
<keyword evidence="6 9" id="KW-0520">NAD</keyword>
<keyword evidence="3 9" id="KW-0479">Metal-binding</keyword>
<feature type="binding site" evidence="9">
    <location>
        <position position="139"/>
    </location>
    <ligand>
        <name>NAD(+)</name>
        <dbReference type="ChEBI" id="CHEBI:57540"/>
    </ligand>
</feature>
<gene>
    <name evidence="13" type="primary">aroB2</name>
    <name evidence="9" type="synonym">aroB</name>
    <name evidence="13" type="ORF">dnm_039890</name>
</gene>
<dbReference type="HAMAP" id="MF_00110">
    <property type="entry name" value="DHQ_synthase"/>
    <property type="match status" value="1"/>
</dbReference>
<dbReference type="KEGG" id="dmm:dnm_039890"/>
<proteinExistence type="inferred from homology"/>
<feature type="domain" description="3-dehydroquinate synthase C-terminal" evidence="12">
    <location>
        <begin position="169"/>
        <end position="307"/>
    </location>
</feature>
<comment type="function">
    <text evidence="2 9">Catalyzes the conversion of 3-deoxy-D-arabino-heptulosonate 7-phosphate (DAHP) to dehydroquinate (DHQ).</text>
</comment>
<comment type="similarity">
    <text evidence="9">Belongs to the sugar phosphate cyclases superfamily. Dehydroquinate synthase family.</text>
</comment>
<dbReference type="Proteomes" id="UP000663722">
    <property type="component" value="Chromosome"/>
</dbReference>
<feature type="binding site" evidence="9">
    <location>
        <position position="249"/>
    </location>
    <ligand>
        <name>Zn(2+)</name>
        <dbReference type="ChEBI" id="CHEBI:29105"/>
    </ligand>
</feature>
<keyword evidence="14" id="KW-1185">Reference proteome</keyword>
<evidence type="ECO:0000313" key="13">
    <source>
        <dbReference type="EMBL" id="QTA87950.1"/>
    </source>
</evidence>
<dbReference type="PANTHER" id="PTHR43622">
    <property type="entry name" value="3-DEHYDROQUINATE SYNTHASE"/>
    <property type="match status" value="1"/>
</dbReference>
<evidence type="ECO:0000256" key="3">
    <source>
        <dbReference type="ARBA" id="ARBA00022723"/>
    </source>
</evidence>
<dbReference type="SUPFAM" id="SSF56796">
    <property type="entry name" value="Dehydroquinate synthase-like"/>
    <property type="match status" value="1"/>
</dbReference>
<dbReference type="Pfam" id="PF01761">
    <property type="entry name" value="DHQ_synthase"/>
    <property type="match status" value="1"/>
</dbReference>
<dbReference type="GO" id="GO:0005737">
    <property type="term" value="C:cytoplasm"/>
    <property type="evidence" value="ECO:0007669"/>
    <property type="project" value="UniProtKB-SubCell"/>
</dbReference>
<feature type="binding site" evidence="9">
    <location>
        <begin position="59"/>
        <end position="64"/>
    </location>
    <ligand>
        <name>NAD(+)</name>
        <dbReference type="ChEBI" id="CHEBI:57540"/>
    </ligand>
</feature>
<keyword evidence="5 9" id="KW-0862">Zinc</keyword>
<evidence type="ECO:0000256" key="10">
    <source>
        <dbReference type="NCBIfam" id="TIGR01357"/>
    </source>
</evidence>
<evidence type="ECO:0000256" key="2">
    <source>
        <dbReference type="ARBA" id="ARBA00003485"/>
    </source>
</evidence>
<keyword evidence="9" id="KW-0963">Cytoplasm</keyword>
<evidence type="ECO:0000256" key="4">
    <source>
        <dbReference type="ARBA" id="ARBA00022741"/>
    </source>
</evidence>
<dbReference type="PIRSF" id="PIRSF001455">
    <property type="entry name" value="DHQ_synth"/>
    <property type="match status" value="1"/>
</dbReference>
<evidence type="ECO:0000256" key="7">
    <source>
        <dbReference type="ARBA" id="ARBA00023239"/>
    </source>
</evidence>
<dbReference type="InterPro" id="IPR030963">
    <property type="entry name" value="DHQ_synth_fam"/>
</dbReference>
<dbReference type="GO" id="GO:0046872">
    <property type="term" value="F:metal ion binding"/>
    <property type="evidence" value="ECO:0007669"/>
    <property type="project" value="UniProtKB-KW"/>
</dbReference>
<dbReference type="CDD" id="cd08195">
    <property type="entry name" value="DHQS"/>
    <property type="match status" value="1"/>
</dbReference>
<keyword evidence="8 9" id="KW-0170">Cobalt</keyword>
<evidence type="ECO:0000259" key="12">
    <source>
        <dbReference type="Pfam" id="PF24621"/>
    </source>
</evidence>
<dbReference type="GO" id="GO:0000166">
    <property type="term" value="F:nucleotide binding"/>
    <property type="evidence" value="ECO:0007669"/>
    <property type="project" value="UniProtKB-KW"/>
</dbReference>
<dbReference type="GO" id="GO:0009073">
    <property type="term" value="P:aromatic amino acid family biosynthetic process"/>
    <property type="evidence" value="ECO:0007669"/>
    <property type="project" value="UniProtKB-KW"/>
</dbReference>
<dbReference type="InterPro" id="IPR030960">
    <property type="entry name" value="DHQS/DOIS_N"/>
</dbReference>
<dbReference type="InterPro" id="IPR056179">
    <property type="entry name" value="DHQS_C"/>
</dbReference>
<dbReference type="GO" id="GO:0008652">
    <property type="term" value="P:amino acid biosynthetic process"/>
    <property type="evidence" value="ECO:0007669"/>
    <property type="project" value="UniProtKB-KW"/>
</dbReference>
<comment type="caution">
    <text evidence="9">Lacks conserved residue(s) required for the propagation of feature annotation.</text>
</comment>
<dbReference type="GO" id="GO:0009423">
    <property type="term" value="P:chorismate biosynthetic process"/>
    <property type="evidence" value="ECO:0007669"/>
    <property type="project" value="UniProtKB-UniRule"/>
</dbReference>
<dbReference type="GO" id="GO:0003856">
    <property type="term" value="F:3-dehydroquinate synthase activity"/>
    <property type="evidence" value="ECO:0007669"/>
    <property type="project" value="UniProtKB-UniRule"/>
</dbReference>
<dbReference type="EC" id="4.2.3.4" evidence="9 10"/>
<feature type="binding site" evidence="9">
    <location>
        <position position="235"/>
    </location>
    <ligand>
        <name>Zn(2+)</name>
        <dbReference type="ChEBI" id="CHEBI:29105"/>
    </ligand>
</feature>
<dbReference type="InterPro" id="IPR050071">
    <property type="entry name" value="Dehydroquinate_synthase"/>
</dbReference>
<evidence type="ECO:0000256" key="9">
    <source>
        <dbReference type="HAMAP-Rule" id="MF_00110"/>
    </source>
</evidence>
<keyword evidence="7 9" id="KW-0456">Lyase</keyword>
<organism evidence="13 14">
    <name type="scientific">Desulfonema magnum</name>
    <dbReference type="NCBI Taxonomy" id="45655"/>
    <lineage>
        <taxon>Bacteria</taxon>
        <taxon>Pseudomonadati</taxon>
        <taxon>Thermodesulfobacteriota</taxon>
        <taxon>Desulfobacteria</taxon>
        <taxon>Desulfobacterales</taxon>
        <taxon>Desulfococcaceae</taxon>
        <taxon>Desulfonema</taxon>
    </lineage>
</organism>
<dbReference type="Gene3D" id="3.40.50.1970">
    <property type="match status" value="1"/>
</dbReference>
<comment type="catalytic activity">
    <reaction evidence="9">
        <text>7-phospho-2-dehydro-3-deoxy-D-arabino-heptonate = 3-dehydroquinate + phosphate</text>
        <dbReference type="Rhea" id="RHEA:21968"/>
        <dbReference type="ChEBI" id="CHEBI:32364"/>
        <dbReference type="ChEBI" id="CHEBI:43474"/>
        <dbReference type="ChEBI" id="CHEBI:58394"/>
        <dbReference type="EC" id="4.2.3.4"/>
    </reaction>
</comment>
<dbReference type="Gene3D" id="1.20.1090.10">
    <property type="entry name" value="Dehydroquinate synthase-like - alpha domain"/>
    <property type="match status" value="1"/>
</dbReference>
<keyword evidence="4 9" id="KW-0547">Nucleotide-binding</keyword>
<comment type="pathway">
    <text evidence="9">Metabolic intermediate biosynthesis; chorismate biosynthesis; chorismate from D-erythrose 4-phosphate and phosphoenolpyruvate: step 2/7.</text>
</comment>
<protein>
    <recommendedName>
        <fullName evidence="9 10">3-dehydroquinate synthase</fullName>
        <shortName evidence="9">DHQS</shortName>
        <ecNumber evidence="9 10">4.2.3.4</ecNumber>
    </recommendedName>
</protein>
<comment type="subcellular location">
    <subcellularLocation>
        <location evidence="9">Cytoplasm</location>
    </subcellularLocation>
</comment>
<dbReference type="NCBIfam" id="TIGR01357">
    <property type="entry name" value="aroB"/>
    <property type="match status" value="1"/>
</dbReference>
<evidence type="ECO:0000256" key="8">
    <source>
        <dbReference type="ARBA" id="ARBA00023285"/>
    </source>
</evidence>
<dbReference type="Pfam" id="PF24621">
    <property type="entry name" value="DHQS_C"/>
    <property type="match status" value="1"/>
</dbReference>
<comment type="cofactor">
    <cofactor evidence="1 9">
        <name>NAD(+)</name>
        <dbReference type="ChEBI" id="CHEBI:57540"/>
    </cofactor>
</comment>
<sequence>MKTLEIHGSGGDSTIMIGERLRNLKTYIPVEKTVIITDTNVRRLYQKEFPPCEVIEIGSGEAIKTLDTVQFIYEKLVNLEADRSAFIVGIGGGIVCDIAGFVASTYLRGVRFGFVSSTLLSQVDASVGGKNGVNFKGYKNMVGVFNQPEFVICDLNLLKTLPESERLCGFAEIVKHAAIADPDLFAFLEENHEAALELDTKVIEKLVCDSVVIKSSVVNQDEKEKGERRKLNFGHTLGHAIEKTAHVRHGEAVSAGMVAACAISVNRGCLAIEDAKRVETLLHNLKLPTRLEADRENALDALKKDKKREGEHINFVLLDAIGHAIVEEIPIRELEKVIRKN</sequence>
<dbReference type="EMBL" id="CP061800">
    <property type="protein sequence ID" value="QTA87950.1"/>
    <property type="molecule type" value="Genomic_DNA"/>
</dbReference>
<evidence type="ECO:0000256" key="5">
    <source>
        <dbReference type="ARBA" id="ARBA00022833"/>
    </source>
</evidence>
<dbReference type="AlphaFoldDB" id="A0A975BM18"/>
<evidence type="ECO:0000313" key="14">
    <source>
        <dbReference type="Proteomes" id="UP000663722"/>
    </source>
</evidence>
<feature type="binding site" evidence="9">
    <location>
        <position position="172"/>
    </location>
    <ligand>
        <name>Zn(2+)</name>
        <dbReference type="ChEBI" id="CHEBI:29105"/>
    </ligand>
</feature>
<dbReference type="PANTHER" id="PTHR43622:SF1">
    <property type="entry name" value="3-DEHYDROQUINATE SYNTHASE"/>
    <property type="match status" value="1"/>
</dbReference>
<feature type="binding site" evidence="9">
    <location>
        <position position="130"/>
    </location>
    <ligand>
        <name>NAD(+)</name>
        <dbReference type="ChEBI" id="CHEBI:57540"/>
    </ligand>
</feature>
<name>A0A975BM18_9BACT</name>